<gene>
    <name evidence="1" type="ORF">CEXT_640751</name>
</gene>
<evidence type="ECO:0000313" key="1">
    <source>
        <dbReference type="EMBL" id="GIX76204.1"/>
    </source>
</evidence>
<dbReference type="EMBL" id="BPLR01002655">
    <property type="protein sequence ID" value="GIX76204.1"/>
    <property type="molecule type" value="Genomic_DNA"/>
</dbReference>
<comment type="caution">
    <text evidence="1">The sequence shown here is derived from an EMBL/GenBank/DDBJ whole genome shotgun (WGS) entry which is preliminary data.</text>
</comment>
<organism evidence="1 2">
    <name type="scientific">Caerostris extrusa</name>
    <name type="common">Bark spider</name>
    <name type="synonym">Caerostris bankana</name>
    <dbReference type="NCBI Taxonomy" id="172846"/>
    <lineage>
        <taxon>Eukaryota</taxon>
        <taxon>Metazoa</taxon>
        <taxon>Ecdysozoa</taxon>
        <taxon>Arthropoda</taxon>
        <taxon>Chelicerata</taxon>
        <taxon>Arachnida</taxon>
        <taxon>Araneae</taxon>
        <taxon>Araneomorphae</taxon>
        <taxon>Entelegynae</taxon>
        <taxon>Araneoidea</taxon>
        <taxon>Araneidae</taxon>
        <taxon>Caerostris</taxon>
    </lineage>
</organism>
<keyword evidence="2" id="KW-1185">Reference proteome</keyword>
<reference evidence="1 2" key="1">
    <citation type="submission" date="2021-06" db="EMBL/GenBank/DDBJ databases">
        <title>Caerostris extrusa draft genome.</title>
        <authorList>
            <person name="Kono N."/>
            <person name="Arakawa K."/>
        </authorList>
    </citation>
    <scope>NUCLEOTIDE SEQUENCE [LARGE SCALE GENOMIC DNA]</scope>
</reference>
<name>A0AAV4MWF0_CAEEX</name>
<evidence type="ECO:0000313" key="2">
    <source>
        <dbReference type="Proteomes" id="UP001054945"/>
    </source>
</evidence>
<accession>A0AAV4MWF0</accession>
<dbReference type="Proteomes" id="UP001054945">
    <property type="component" value="Unassembled WGS sequence"/>
</dbReference>
<sequence>MSNSSIANDVKDANVENGKATLQIYSSSPYVEAHIKMPTSVKWFTYVINAYSMALGTERKAGEGGVERVKSDREIVFKTTQSRDNDLRFSCRVLLCKEGNNDRRFDLGCSESKSLKTYLTPKDQSTPEWCPYIQSSISVSHPL</sequence>
<protein>
    <submittedName>
        <fullName evidence="1">Uncharacterized protein</fullName>
    </submittedName>
</protein>
<dbReference type="AlphaFoldDB" id="A0AAV4MWF0"/>
<proteinExistence type="predicted"/>